<feature type="domain" description="SAF" evidence="4">
    <location>
        <begin position="191"/>
        <end position="253"/>
    </location>
</feature>
<accession>A0ABN5FCC5</accession>
<dbReference type="CDD" id="cd11614">
    <property type="entry name" value="SAF_CpaB_FlgA_like"/>
    <property type="match status" value="1"/>
</dbReference>
<keyword evidence="5" id="KW-0969">Cilium</keyword>
<dbReference type="InterPro" id="IPR013974">
    <property type="entry name" value="SAF"/>
</dbReference>
<dbReference type="InterPro" id="IPR017585">
    <property type="entry name" value="SAF_FlgA"/>
</dbReference>
<evidence type="ECO:0000256" key="3">
    <source>
        <dbReference type="ARBA" id="ARBA00022764"/>
    </source>
</evidence>
<dbReference type="EMBL" id="CP024199">
    <property type="protein sequence ID" value="AUG52006.1"/>
    <property type="molecule type" value="Genomic_DNA"/>
</dbReference>
<evidence type="ECO:0000259" key="4">
    <source>
        <dbReference type="SMART" id="SM00858"/>
    </source>
</evidence>
<evidence type="ECO:0000313" key="6">
    <source>
        <dbReference type="Proteomes" id="UP000233458"/>
    </source>
</evidence>
<dbReference type="PANTHER" id="PTHR36307:SF1">
    <property type="entry name" value="FLAGELLA BASAL BODY P-RING FORMATION PROTEIN FLGA"/>
    <property type="match status" value="1"/>
</dbReference>
<name>A0ABN5FCC5_9PROT</name>
<proteinExistence type="predicted"/>
<evidence type="ECO:0000256" key="2">
    <source>
        <dbReference type="ARBA" id="ARBA00022729"/>
    </source>
</evidence>
<dbReference type="Pfam" id="PF13144">
    <property type="entry name" value="ChapFlgA"/>
    <property type="match status" value="1"/>
</dbReference>
<evidence type="ECO:0000313" key="5">
    <source>
        <dbReference type="EMBL" id="AUG52006.1"/>
    </source>
</evidence>
<keyword evidence="5" id="KW-0282">Flagellum</keyword>
<evidence type="ECO:0000256" key="1">
    <source>
        <dbReference type="ARBA" id="ARBA00004418"/>
    </source>
</evidence>
<keyword evidence="3" id="KW-0574">Periplasm</keyword>
<organism evidence="5 6">
    <name type="scientific">Thalassospira marina</name>
    <dbReference type="NCBI Taxonomy" id="2048283"/>
    <lineage>
        <taxon>Bacteria</taxon>
        <taxon>Pseudomonadati</taxon>
        <taxon>Pseudomonadota</taxon>
        <taxon>Alphaproteobacteria</taxon>
        <taxon>Rhodospirillales</taxon>
        <taxon>Thalassospiraceae</taxon>
        <taxon>Thalassospira</taxon>
    </lineage>
</organism>
<dbReference type="Gene3D" id="2.30.30.760">
    <property type="match status" value="1"/>
</dbReference>
<sequence>MGMMIRNIVAALALVVIFLLPGNGQAQEMDVLLRPQAHVEGAYVTLGDLFSGLSVEQENVAVAHAPQPGQQAVLDYRWLAGIAQRYKVNWRPRTTADQIIVTRDSQTIGIEEISDAIHDALSQNGIPAPFAVDMGGETFRIDLPVDAPAQVEITGMNVNRRTGRFIADVTTGRGTSSQRTYRMNGRYFPLEQVPVLVDPVRRGDIVRPDQVEMRDFRSDRVQANVLRDPDDVIGKEVRRSIGPGEPLLNRDFTAPILVKRGALVTIRLETANMSLTARGKALENGSLGDVIRVVNLQSNKTVQVEVTAENDVRAIPAMSQ</sequence>
<dbReference type="Proteomes" id="UP000233458">
    <property type="component" value="Chromosome"/>
</dbReference>
<dbReference type="PANTHER" id="PTHR36307">
    <property type="entry name" value="FLAGELLA BASAL BODY P-RING FORMATION PROTEIN FLGA"/>
    <property type="match status" value="1"/>
</dbReference>
<gene>
    <name evidence="5" type="primary">flgA</name>
    <name evidence="5" type="ORF">CSC3H3_04170</name>
</gene>
<reference evidence="5 6" key="1">
    <citation type="submission" date="2017-10" db="EMBL/GenBank/DDBJ databases">
        <title>Biodiversity and function of Thalassospira species in the particle-attached aromatic-hydrocarbon-degrading consortia from the surface seawater of the China South Sea.</title>
        <authorList>
            <person name="Dong C."/>
            <person name="Liu R."/>
            <person name="Shao Z."/>
        </authorList>
    </citation>
    <scope>NUCLEOTIDE SEQUENCE [LARGE SCALE GENOMIC DNA]</scope>
    <source>
        <strain evidence="5 6">CSC3H3</strain>
    </source>
</reference>
<comment type="subcellular location">
    <subcellularLocation>
        <location evidence="1">Periplasm</location>
    </subcellularLocation>
</comment>
<keyword evidence="5" id="KW-0966">Cell projection</keyword>
<dbReference type="Gene3D" id="3.90.1210.10">
    <property type="entry name" value="Antifreeze-like/N-acetylneuraminic acid synthase C-terminal domain"/>
    <property type="match status" value="1"/>
</dbReference>
<dbReference type="NCBIfam" id="TIGR03170">
    <property type="entry name" value="flgA_cterm"/>
    <property type="match status" value="1"/>
</dbReference>
<keyword evidence="6" id="KW-1185">Reference proteome</keyword>
<keyword evidence="2" id="KW-0732">Signal</keyword>
<dbReference type="InterPro" id="IPR039246">
    <property type="entry name" value="Flagellar_FlgA"/>
</dbReference>
<dbReference type="SMART" id="SM00858">
    <property type="entry name" value="SAF"/>
    <property type="match status" value="1"/>
</dbReference>
<protein>
    <submittedName>
        <fullName evidence="5">Flagella basal body P-ring formation protein FlgA</fullName>
    </submittedName>
</protein>